<dbReference type="InterPro" id="IPR044827">
    <property type="entry name" value="GBF-like"/>
</dbReference>
<dbReference type="Pfam" id="PF16596">
    <property type="entry name" value="MFMR_assoc"/>
    <property type="match status" value="1"/>
</dbReference>
<organism evidence="3">
    <name type="scientific">Anthurium amnicola</name>
    <dbReference type="NCBI Taxonomy" id="1678845"/>
    <lineage>
        <taxon>Eukaryota</taxon>
        <taxon>Viridiplantae</taxon>
        <taxon>Streptophyta</taxon>
        <taxon>Embryophyta</taxon>
        <taxon>Tracheophyta</taxon>
        <taxon>Spermatophyta</taxon>
        <taxon>Magnoliopsida</taxon>
        <taxon>Liliopsida</taxon>
        <taxon>Araceae</taxon>
        <taxon>Pothoideae</taxon>
        <taxon>Potheae</taxon>
        <taxon>Anthurium</taxon>
    </lineage>
</organism>
<feature type="region of interest" description="Disordered" evidence="1">
    <location>
        <begin position="242"/>
        <end position="284"/>
    </location>
</feature>
<dbReference type="PANTHER" id="PTHR45967:SF38">
    <property type="entry name" value="G-BOX-BINDING FACTOR 2"/>
    <property type="match status" value="1"/>
</dbReference>
<reference evidence="3" key="1">
    <citation type="submission" date="2015-07" db="EMBL/GenBank/DDBJ databases">
        <title>Transcriptome Assembly of Anthurium amnicola.</title>
        <authorList>
            <person name="Suzuki J."/>
        </authorList>
    </citation>
    <scope>NUCLEOTIDE SEQUENCE</scope>
</reference>
<protein>
    <submittedName>
        <fullName evidence="3">G-box-binding factor 1</fullName>
    </submittedName>
</protein>
<dbReference type="Pfam" id="PF07777">
    <property type="entry name" value="MFMR"/>
    <property type="match status" value="1"/>
</dbReference>
<evidence type="ECO:0000313" key="3">
    <source>
        <dbReference type="EMBL" id="JAT63538.1"/>
    </source>
</evidence>
<dbReference type="GO" id="GO:0043565">
    <property type="term" value="F:sequence-specific DNA binding"/>
    <property type="evidence" value="ECO:0007669"/>
    <property type="project" value="InterPro"/>
</dbReference>
<dbReference type="InterPro" id="IPR012900">
    <property type="entry name" value="MFMR"/>
</dbReference>
<evidence type="ECO:0000259" key="2">
    <source>
        <dbReference type="Pfam" id="PF07777"/>
    </source>
</evidence>
<feature type="non-terminal residue" evidence="3">
    <location>
        <position position="1"/>
    </location>
</feature>
<dbReference type="EMBL" id="GDJX01004398">
    <property type="protein sequence ID" value="JAT63538.1"/>
    <property type="molecule type" value="Transcribed_RNA"/>
</dbReference>
<sequence length="284" mass="29316">QPPPNSPATVFSDWASFQAYYSSAGTTPIATPAFFPPMTSSPQGHPYVWGPQIMPPYGTPPPPYIAMFPPGAFYPHPAVPLGSYPYGPYAMTSSTRTNDASVGAGGGIGIDGKNNETRKASGASANSVSSQSEESGSEASSAGSDASSHNAMQAKQCHGKNLTCGESKNVDAAASESDGASRATQSPTVSNYISPIMAIPPGAITAPSTSLNIGMDYWGGPSSASVSPYRSKLPITPCPAAVSAHDTVPSDLSLQDERELKRQKKKTVQQRISSPFKTAKAGGV</sequence>
<name>A0A1D1Z9H0_9ARAE</name>
<dbReference type="AlphaFoldDB" id="A0A1D1Z9H0"/>
<feature type="region of interest" description="Disordered" evidence="1">
    <location>
        <begin position="102"/>
        <end position="154"/>
    </location>
</feature>
<feature type="domain" description="G-box binding protein multifunctional mosaic region" evidence="2">
    <location>
        <begin position="8"/>
        <end position="80"/>
    </location>
</feature>
<gene>
    <name evidence="3" type="primary">GBF1_17</name>
    <name evidence="3" type="ORF">g.81843</name>
</gene>
<dbReference type="GO" id="GO:0003700">
    <property type="term" value="F:DNA-binding transcription factor activity"/>
    <property type="evidence" value="ECO:0007669"/>
    <property type="project" value="InterPro"/>
</dbReference>
<feature type="compositionally biased region" description="Low complexity" evidence="1">
    <location>
        <begin position="120"/>
        <end position="148"/>
    </location>
</feature>
<evidence type="ECO:0000256" key="1">
    <source>
        <dbReference type="SAM" id="MobiDB-lite"/>
    </source>
</evidence>
<proteinExistence type="predicted"/>
<dbReference type="PANTHER" id="PTHR45967">
    <property type="entry name" value="G-BOX-BINDING FACTOR 3-RELATED"/>
    <property type="match status" value="1"/>
</dbReference>
<dbReference type="GO" id="GO:0005634">
    <property type="term" value="C:nucleus"/>
    <property type="evidence" value="ECO:0007669"/>
    <property type="project" value="TreeGrafter"/>
</dbReference>
<accession>A0A1D1Z9H0</accession>